<protein>
    <submittedName>
        <fullName evidence="3">Uncharacterized protein</fullName>
    </submittedName>
</protein>
<gene>
    <name evidence="3" type="ORF">C5167_044418</name>
</gene>
<name>A0A4Y7L8H7_PAPSO</name>
<feature type="coiled-coil region" evidence="1">
    <location>
        <begin position="130"/>
        <end position="162"/>
    </location>
</feature>
<evidence type="ECO:0000313" key="3">
    <source>
        <dbReference type="EMBL" id="RZC81844.1"/>
    </source>
</evidence>
<accession>A0A4Y7L8H7</accession>
<organism evidence="3 4">
    <name type="scientific">Papaver somniferum</name>
    <name type="common">Opium poppy</name>
    <dbReference type="NCBI Taxonomy" id="3469"/>
    <lineage>
        <taxon>Eukaryota</taxon>
        <taxon>Viridiplantae</taxon>
        <taxon>Streptophyta</taxon>
        <taxon>Embryophyta</taxon>
        <taxon>Tracheophyta</taxon>
        <taxon>Spermatophyta</taxon>
        <taxon>Magnoliopsida</taxon>
        <taxon>Ranunculales</taxon>
        <taxon>Papaveraceae</taxon>
        <taxon>Papaveroideae</taxon>
        <taxon>Papaver</taxon>
    </lineage>
</organism>
<keyword evidence="1" id="KW-0175">Coiled coil</keyword>
<proteinExistence type="predicted"/>
<evidence type="ECO:0000313" key="4">
    <source>
        <dbReference type="Proteomes" id="UP000316621"/>
    </source>
</evidence>
<dbReference type="AlphaFoldDB" id="A0A4Y7L8H7"/>
<dbReference type="EMBL" id="CM010724">
    <property type="protein sequence ID" value="RZC81844.1"/>
    <property type="molecule type" value="Genomic_DNA"/>
</dbReference>
<feature type="region of interest" description="Disordered" evidence="2">
    <location>
        <begin position="1"/>
        <end position="34"/>
    </location>
</feature>
<evidence type="ECO:0000256" key="1">
    <source>
        <dbReference type="SAM" id="Coils"/>
    </source>
</evidence>
<evidence type="ECO:0000256" key="2">
    <source>
        <dbReference type="SAM" id="MobiDB-lite"/>
    </source>
</evidence>
<feature type="compositionally biased region" description="Low complexity" evidence="2">
    <location>
        <begin position="10"/>
        <end position="23"/>
    </location>
</feature>
<keyword evidence="4" id="KW-1185">Reference proteome</keyword>
<dbReference type="Proteomes" id="UP000316621">
    <property type="component" value="Chromosome 10"/>
</dbReference>
<reference evidence="3 4" key="1">
    <citation type="journal article" date="2018" name="Science">
        <title>The opium poppy genome and morphinan production.</title>
        <authorList>
            <person name="Guo L."/>
            <person name="Winzer T."/>
            <person name="Yang X."/>
            <person name="Li Y."/>
            <person name="Ning Z."/>
            <person name="He Z."/>
            <person name="Teodor R."/>
            <person name="Lu Y."/>
            <person name="Bowser T.A."/>
            <person name="Graham I.A."/>
            <person name="Ye K."/>
        </authorList>
    </citation>
    <scope>NUCLEOTIDE SEQUENCE [LARGE SCALE GENOMIC DNA]</scope>
    <source>
        <strain evidence="4">cv. HN1</strain>
        <tissue evidence="3">Leaves</tissue>
    </source>
</reference>
<sequence length="258" mass="28999">MECSLTLNWSPSSPRRIPIVSGSSHDEHSLGSQPGGAVLTHGSEYALNSQDNEIENIHANFNDVATGQENKRKLPTYSKKEYLEKFIDDISVPKFQTKSEQAARARSQVKGCGVCAGVSKSQFIASEFMKVKVQKEKHNLRKEKQKNEALKAQLDAERQKNKTGVHYQISNSFYQQDIVFPSSFGLCCLRNFRKKVVALAYVDSKLLIDDSYECMIEEIFDPRAMLCNKDDAVLQDVSRGEFIKCPKAYVTSVGERSS</sequence>
<dbReference type="Gramene" id="RZC81844">
    <property type="protein sequence ID" value="RZC81844"/>
    <property type="gene ID" value="C5167_044418"/>
</dbReference>